<feature type="region of interest" description="Disordered" evidence="1">
    <location>
        <begin position="526"/>
        <end position="548"/>
    </location>
</feature>
<evidence type="ECO:0000313" key="3">
    <source>
        <dbReference type="Proteomes" id="UP000728185"/>
    </source>
</evidence>
<feature type="compositionally biased region" description="Polar residues" evidence="1">
    <location>
        <begin position="267"/>
        <end position="276"/>
    </location>
</feature>
<comment type="caution">
    <text evidence="2">The sequence shown here is derived from an EMBL/GenBank/DDBJ whole genome shotgun (WGS) entry which is preliminary data.</text>
</comment>
<feature type="region of interest" description="Disordered" evidence="1">
    <location>
        <begin position="264"/>
        <end position="294"/>
    </location>
</feature>
<feature type="compositionally biased region" description="Polar residues" evidence="1">
    <location>
        <begin position="96"/>
        <end position="108"/>
    </location>
</feature>
<protein>
    <submittedName>
        <fullName evidence="2">Uncharacterized protein</fullName>
    </submittedName>
</protein>
<feature type="compositionally biased region" description="Low complexity" evidence="1">
    <location>
        <begin position="283"/>
        <end position="294"/>
    </location>
</feature>
<feature type="region of interest" description="Disordered" evidence="1">
    <location>
        <begin position="311"/>
        <end position="341"/>
    </location>
</feature>
<dbReference type="AlphaFoldDB" id="A0A8E0S414"/>
<evidence type="ECO:0000313" key="2">
    <source>
        <dbReference type="EMBL" id="KAA0200422.1"/>
    </source>
</evidence>
<gene>
    <name evidence="2" type="ORF">FBUS_05127</name>
</gene>
<feature type="region of interest" description="Disordered" evidence="1">
    <location>
        <begin position="182"/>
        <end position="239"/>
    </location>
</feature>
<feature type="region of interest" description="Disordered" evidence="1">
    <location>
        <begin position="92"/>
        <end position="120"/>
    </location>
</feature>
<sequence length="571" mass="62109">MSDGGAQLLTRSRRPKRLLAKTGGDNVLGISWKEERELRRAIYVSLRDQHHASSGQSWTVMSKLRARHTSRTGLSEENSRQTETPSAAYLLRGSRQRFSPTTTTTARHSLSSTGTRTGNNTLRRAKLRATARLNGNASPLGRSGSPLVNSANNAYSYVPPSRSNNFEQSVSTADANRQLDGISESSRRANPQIKMTIPTEPNTDKLVTNRSYASRQPRPRTTQETSKSRGSSHRPMLMLTTPRRNTTECAGTPQNKRYTILSRPRNIKTQLTPNSMSRKRSQSRGIGFSSASSGSSIKRQIAKKLINAAAATTNRSSQSVAKESNKTANSTPGKESVARADRRSVVSGCCSPVDTVSTKRPPGILPAELCQDPNGQPVSVHDFIEYVCFHGTPCLSPRLAWFSEPRVKQMRSSAQFPGGLSPSKLEDMDLASPVASRCDAAATPQKRCVKSLPISTSAPAVETSNAVDCCSSSFEILPGRTDKVQLLTKSPVVSVAKKIASVNYIRSATSPQTDLFTVLSRAIESGSNHPTKPDQDSSATGNTSYSKVPSQLSSKKVEYRFIFICFLTHCV</sequence>
<name>A0A8E0S414_9TREM</name>
<feature type="compositionally biased region" description="Low complexity" evidence="1">
    <location>
        <begin position="109"/>
        <end position="120"/>
    </location>
</feature>
<dbReference type="EMBL" id="LUCM01000547">
    <property type="protein sequence ID" value="KAA0200422.1"/>
    <property type="molecule type" value="Genomic_DNA"/>
</dbReference>
<dbReference type="Proteomes" id="UP000728185">
    <property type="component" value="Unassembled WGS sequence"/>
</dbReference>
<dbReference type="OrthoDB" id="6266332at2759"/>
<accession>A0A8E0S414</accession>
<organism evidence="2 3">
    <name type="scientific">Fasciolopsis buskii</name>
    <dbReference type="NCBI Taxonomy" id="27845"/>
    <lineage>
        <taxon>Eukaryota</taxon>
        <taxon>Metazoa</taxon>
        <taxon>Spiralia</taxon>
        <taxon>Lophotrochozoa</taxon>
        <taxon>Platyhelminthes</taxon>
        <taxon>Trematoda</taxon>
        <taxon>Digenea</taxon>
        <taxon>Plagiorchiida</taxon>
        <taxon>Echinostomata</taxon>
        <taxon>Echinostomatoidea</taxon>
        <taxon>Fasciolidae</taxon>
        <taxon>Fasciolopsis</taxon>
    </lineage>
</organism>
<evidence type="ECO:0000256" key="1">
    <source>
        <dbReference type="SAM" id="MobiDB-lite"/>
    </source>
</evidence>
<feature type="compositionally biased region" description="Polar residues" evidence="1">
    <location>
        <begin position="199"/>
        <end position="229"/>
    </location>
</feature>
<reference evidence="2" key="1">
    <citation type="submission" date="2019-05" db="EMBL/GenBank/DDBJ databases">
        <title>Annotation for the trematode Fasciolopsis buski.</title>
        <authorList>
            <person name="Choi Y.-J."/>
        </authorList>
    </citation>
    <scope>NUCLEOTIDE SEQUENCE</scope>
    <source>
        <strain evidence="2">HT</strain>
        <tissue evidence="2">Whole worm</tissue>
    </source>
</reference>
<keyword evidence="3" id="KW-1185">Reference proteome</keyword>
<feature type="compositionally biased region" description="Polar residues" evidence="1">
    <location>
        <begin position="311"/>
        <end position="333"/>
    </location>
</feature>
<proteinExistence type="predicted"/>